<organism evidence="1 2">
    <name type="scientific">Peronosclerospora sorghi</name>
    <dbReference type="NCBI Taxonomy" id="230839"/>
    <lineage>
        <taxon>Eukaryota</taxon>
        <taxon>Sar</taxon>
        <taxon>Stramenopiles</taxon>
        <taxon>Oomycota</taxon>
        <taxon>Peronosporomycetes</taxon>
        <taxon>Peronosporales</taxon>
        <taxon>Peronosporaceae</taxon>
        <taxon>Peronosclerospora</taxon>
    </lineage>
</organism>
<sequence length="180" mass="20297">MTYINTSYSTFKFVICHLPAMENSASPSDATISALQSNIKTKGTNSYYYAHKKRENVEIHEWDGNAAPRLLKKESLVASEPLQVTEAIANFAWADGKKRVSVYLKLPGIGAHSEDSTSIDWTATSLTVKINNYEGKTRVFVVPKLYDEITDVQTKRKEDQLVLQLVKAKEFSWFSLKKDA</sequence>
<comment type="caution">
    <text evidence="1">The sequence shown here is derived from an EMBL/GenBank/DDBJ whole genome shotgun (WGS) entry which is preliminary data.</text>
</comment>
<accession>A0ACC0WSV9</accession>
<protein>
    <submittedName>
        <fullName evidence="1">Uncharacterized protein</fullName>
    </submittedName>
</protein>
<keyword evidence="2" id="KW-1185">Reference proteome</keyword>
<evidence type="ECO:0000313" key="1">
    <source>
        <dbReference type="EMBL" id="KAI9921178.1"/>
    </source>
</evidence>
<proteinExistence type="predicted"/>
<gene>
    <name evidence="1" type="ORF">PsorP6_000415</name>
</gene>
<dbReference type="EMBL" id="CM047580">
    <property type="protein sequence ID" value="KAI9921178.1"/>
    <property type="molecule type" value="Genomic_DNA"/>
</dbReference>
<evidence type="ECO:0000313" key="2">
    <source>
        <dbReference type="Proteomes" id="UP001163321"/>
    </source>
</evidence>
<name>A0ACC0WSV9_9STRA</name>
<reference evidence="1 2" key="1">
    <citation type="journal article" date="2022" name="bioRxiv">
        <title>The genome of the oomycete Peronosclerospora sorghi, a cosmopolitan pathogen of maize and sorghum, is inflated with dispersed pseudogenes.</title>
        <authorList>
            <person name="Fletcher K."/>
            <person name="Martin F."/>
            <person name="Isakeit T."/>
            <person name="Cavanaugh K."/>
            <person name="Magill C."/>
            <person name="Michelmore R."/>
        </authorList>
    </citation>
    <scope>NUCLEOTIDE SEQUENCE [LARGE SCALE GENOMIC DNA]</scope>
    <source>
        <strain evidence="1">P6</strain>
    </source>
</reference>
<dbReference type="Proteomes" id="UP001163321">
    <property type="component" value="Chromosome 1"/>
</dbReference>